<dbReference type="Gene3D" id="1.10.630.10">
    <property type="entry name" value="Cytochrome P450"/>
    <property type="match status" value="1"/>
</dbReference>
<dbReference type="InterPro" id="IPR002401">
    <property type="entry name" value="Cyt_P450_E_grp-I"/>
</dbReference>
<evidence type="ECO:0000313" key="8">
    <source>
        <dbReference type="EMBL" id="KAJ9142494.1"/>
    </source>
</evidence>
<dbReference type="Proteomes" id="UP001174694">
    <property type="component" value="Unassembled WGS sequence"/>
</dbReference>
<proteinExistence type="inferred from homology"/>
<dbReference type="PRINTS" id="PR00463">
    <property type="entry name" value="EP450I"/>
</dbReference>
<evidence type="ECO:0000256" key="2">
    <source>
        <dbReference type="ARBA" id="ARBA00022723"/>
    </source>
</evidence>
<dbReference type="InterPro" id="IPR001128">
    <property type="entry name" value="Cyt_P450"/>
</dbReference>
<comment type="similarity">
    <text evidence="1 7">Belongs to the cytochrome P450 family.</text>
</comment>
<dbReference type="PANTHER" id="PTHR46300">
    <property type="entry name" value="P450, PUTATIVE (EUROFUNG)-RELATED-RELATED"/>
    <property type="match status" value="1"/>
</dbReference>
<accession>A0AA38RMF7</accession>
<sequence length="532" mass="59725">MTLLQTRTILAALAVVVSILLYRMTQWIFSTGRPVKFPPGPPTLPGVGNLHLLPRELPFLKYDAWAKEYGPLTGLKFGPTNVVVINDAELIYELIIKQGAAYAGRPPRYIGQQKVIPEGQHTYVLFLRNDYSRRLRTVAKPFIMGPGLKRLRPMQKAAGTRLIYNLLHTTSSNWADQIVQWGVTTPIAMLTGTPVTEFGPDWVHEYHEMLDLMEELVDPAKSPPVDIYPILQWVPTMFAAWKRKAPIAAKAMNHAYDIMMHHAKKDHHSSFGPMISKLLERSADPSTPAEERFSEVDIKWMMGGILDAAVDSSVVTFQILLLGLASNQDAQRKAQAEVDAVFGPGNTLPDTIDLDQLPYINACVTEGLRWRPVSPLGLPRETLADQDVLGYHIPKGTMVLLNQWTIQQDPNFYDEPYEYRPERYLHDPLGAKPGVSQVGRKALYTFGAGRRECPGTDFFFQNIRIAVSQILWAFNIEGDGPLDTGVDTAFVSSVMLRPKPFKLKFVPRRARIPETLLEEKGKADIAFNEILS</sequence>
<evidence type="ECO:0000256" key="3">
    <source>
        <dbReference type="ARBA" id="ARBA00023002"/>
    </source>
</evidence>
<feature type="binding site" description="axial binding residue" evidence="6">
    <location>
        <position position="453"/>
    </location>
    <ligand>
        <name>heme</name>
        <dbReference type="ChEBI" id="CHEBI:30413"/>
    </ligand>
    <ligandPart>
        <name>Fe</name>
        <dbReference type="ChEBI" id="CHEBI:18248"/>
    </ligandPart>
</feature>
<dbReference type="GO" id="GO:0016705">
    <property type="term" value="F:oxidoreductase activity, acting on paired donors, with incorporation or reduction of molecular oxygen"/>
    <property type="evidence" value="ECO:0007669"/>
    <property type="project" value="InterPro"/>
</dbReference>
<reference evidence="8" key="1">
    <citation type="submission" date="2022-07" db="EMBL/GenBank/DDBJ databases">
        <title>Fungi with potential for degradation of polypropylene.</title>
        <authorList>
            <person name="Gostincar C."/>
        </authorList>
    </citation>
    <scope>NUCLEOTIDE SEQUENCE</scope>
    <source>
        <strain evidence="8">EXF-13308</strain>
    </source>
</reference>
<dbReference type="GO" id="GO:0020037">
    <property type="term" value="F:heme binding"/>
    <property type="evidence" value="ECO:0007669"/>
    <property type="project" value="InterPro"/>
</dbReference>
<dbReference type="SUPFAM" id="SSF48264">
    <property type="entry name" value="Cytochrome P450"/>
    <property type="match status" value="1"/>
</dbReference>
<dbReference type="EMBL" id="JANBVO010000022">
    <property type="protein sequence ID" value="KAJ9142494.1"/>
    <property type="molecule type" value="Genomic_DNA"/>
</dbReference>
<dbReference type="Pfam" id="PF00067">
    <property type="entry name" value="p450"/>
    <property type="match status" value="1"/>
</dbReference>
<dbReference type="InterPro" id="IPR050364">
    <property type="entry name" value="Cytochrome_P450_fung"/>
</dbReference>
<dbReference type="GO" id="GO:0004497">
    <property type="term" value="F:monooxygenase activity"/>
    <property type="evidence" value="ECO:0007669"/>
    <property type="project" value="UniProtKB-KW"/>
</dbReference>
<evidence type="ECO:0000256" key="5">
    <source>
        <dbReference type="ARBA" id="ARBA00023033"/>
    </source>
</evidence>
<evidence type="ECO:0000256" key="6">
    <source>
        <dbReference type="PIRSR" id="PIRSR602401-1"/>
    </source>
</evidence>
<dbReference type="AlphaFoldDB" id="A0AA38RMF7"/>
<dbReference type="GO" id="GO:0005506">
    <property type="term" value="F:iron ion binding"/>
    <property type="evidence" value="ECO:0007669"/>
    <property type="project" value="InterPro"/>
</dbReference>
<dbReference type="InterPro" id="IPR036396">
    <property type="entry name" value="Cyt_P450_sf"/>
</dbReference>
<gene>
    <name evidence="8" type="ORF">NKR23_g7301</name>
</gene>
<keyword evidence="2 6" id="KW-0479">Metal-binding</keyword>
<evidence type="ECO:0000313" key="9">
    <source>
        <dbReference type="Proteomes" id="UP001174694"/>
    </source>
</evidence>
<keyword evidence="6 7" id="KW-0349">Heme</keyword>
<dbReference type="PROSITE" id="PS00086">
    <property type="entry name" value="CYTOCHROME_P450"/>
    <property type="match status" value="1"/>
</dbReference>
<keyword evidence="4 6" id="KW-0408">Iron</keyword>
<comment type="caution">
    <text evidence="8">The sequence shown here is derived from an EMBL/GenBank/DDBJ whole genome shotgun (WGS) entry which is preliminary data.</text>
</comment>
<dbReference type="PANTHER" id="PTHR46300:SF2">
    <property type="entry name" value="CYTOCHROME P450 MONOOXYGENASE ALNH-RELATED"/>
    <property type="match status" value="1"/>
</dbReference>
<keyword evidence="9" id="KW-1185">Reference proteome</keyword>
<evidence type="ECO:0000256" key="4">
    <source>
        <dbReference type="ARBA" id="ARBA00023004"/>
    </source>
</evidence>
<keyword evidence="5 7" id="KW-0503">Monooxygenase</keyword>
<protein>
    <submittedName>
        <fullName evidence="8">Cytochrome P450 71B10</fullName>
    </submittedName>
</protein>
<evidence type="ECO:0000256" key="1">
    <source>
        <dbReference type="ARBA" id="ARBA00010617"/>
    </source>
</evidence>
<comment type="cofactor">
    <cofactor evidence="6">
        <name>heme</name>
        <dbReference type="ChEBI" id="CHEBI:30413"/>
    </cofactor>
</comment>
<evidence type="ECO:0000256" key="7">
    <source>
        <dbReference type="RuleBase" id="RU000461"/>
    </source>
</evidence>
<keyword evidence="3 7" id="KW-0560">Oxidoreductase</keyword>
<organism evidence="8 9">
    <name type="scientific">Pleurostoma richardsiae</name>
    <dbReference type="NCBI Taxonomy" id="41990"/>
    <lineage>
        <taxon>Eukaryota</taxon>
        <taxon>Fungi</taxon>
        <taxon>Dikarya</taxon>
        <taxon>Ascomycota</taxon>
        <taxon>Pezizomycotina</taxon>
        <taxon>Sordariomycetes</taxon>
        <taxon>Sordariomycetidae</taxon>
        <taxon>Calosphaeriales</taxon>
        <taxon>Pleurostomataceae</taxon>
        <taxon>Pleurostoma</taxon>
    </lineage>
</organism>
<dbReference type="InterPro" id="IPR017972">
    <property type="entry name" value="Cyt_P450_CS"/>
</dbReference>
<name>A0AA38RMF7_9PEZI</name>